<accession>A0A815CPE5</accession>
<dbReference type="EMBL" id="CAJNOW010005754">
    <property type="protein sequence ID" value="CAF1462519.1"/>
    <property type="molecule type" value="Genomic_DNA"/>
</dbReference>
<dbReference type="SMART" id="SM00043">
    <property type="entry name" value="CY"/>
    <property type="match status" value="1"/>
</dbReference>
<organism evidence="3 9">
    <name type="scientific">Rotaria magnacalcarata</name>
    <dbReference type="NCBI Taxonomy" id="392030"/>
    <lineage>
        <taxon>Eukaryota</taxon>
        <taxon>Metazoa</taxon>
        <taxon>Spiralia</taxon>
        <taxon>Gnathifera</taxon>
        <taxon>Rotifera</taxon>
        <taxon>Eurotatoria</taxon>
        <taxon>Bdelloidea</taxon>
        <taxon>Philodinida</taxon>
        <taxon>Philodinidae</taxon>
        <taxon>Rotaria</taxon>
    </lineage>
</organism>
<evidence type="ECO:0000313" key="8">
    <source>
        <dbReference type="EMBL" id="CAF5223272.1"/>
    </source>
</evidence>
<dbReference type="Pfam" id="PF00031">
    <property type="entry name" value="Cystatin"/>
    <property type="match status" value="1"/>
</dbReference>
<dbReference type="SUPFAM" id="SSF54403">
    <property type="entry name" value="Cystatin/monellin"/>
    <property type="match status" value="1"/>
</dbReference>
<gene>
    <name evidence="6" type="ORF">BYL167_LOCUS73979</name>
    <name evidence="3" type="ORF">CJN711_LOCUS16279</name>
    <name evidence="7" type="ORF">GIL414_LOCUS85229</name>
    <name evidence="4" type="ORF">KQP761_LOCUS12606</name>
    <name evidence="5" type="ORF">MBJ925_LOCUS5520</name>
    <name evidence="8" type="ORF">SMN809_LOCUS83242</name>
</gene>
<feature type="domain" description="Cystatin" evidence="2">
    <location>
        <begin position="17"/>
        <end position="108"/>
    </location>
</feature>
<reference evidence="3" key="1">
    <citation type="submission" date="2021-02" db="EMBL/GenBank/DDBJ databases">
        <authorList>
            <person name="Nowell W R."/>
        </authorList>
    </citation>
    <scope>NUCLEOTIDE SEQUENCE</scope>
</reference>
<evidence type="ECO:0000313" key="5">
    <source>
        <dbReference type="EMBL" id="CAF1943333.1"/>
    </source>
</evidence>
<protein>
    <recommendedName>
        <fullName evidence="2">Cystatin domain-containing protein</fullName>
    </recommendedName>
</protein>
<evidence type="ECO:0000313" key="7">
    <source>
        <dbReference type="EMBL" id="CAF5222742.1"/>
    </source>
</evidence>
<dbReference type="Proteomes" id="UP000663824">
    <property type="component" value="Unassembled WGS sequence"/>
</dbReference>
<sequence length="108" mass="11543">MFKILIALSLLVAIQGQLAGGFTDRPDLLNDATTRAMVQLAVSELAKTTNLAVSPIKIVKVATQVVNGVNYRIDFIARPLSSDAVLTCSTKIYQSFQGQRTVSSVGCV</sequence>
<proteinExistence type="predicted"/>
<dbReference type="EMBL" id="CAJOBJ010369473">
    <property type="protein sequence ID" value="CAF5222742.1"/>
    <property type="molecule type" value="Genomic_DNA"/>
</dbReference>
<dbReference type="InterPro" id="IPR000010">
    <property type="entry name" value="Cystatin_dom"/>
</dbReference>
<dbReference type="Proteomes" id="UP000681967">
    <property type="component" value="Unassembled WGS sequence"/>
</dbReference>
<dbReference type="EMBL" id="CAJNOV010007495">
    <property type="protein sequence ID" value="CAF1287095.1"/>
    <property type="molecule type" value="Genomic_DNA"/>
</dbReference>
<dbReference type="Proteomes" id="UP000663855">
    <property type="component" value="Unassembled WGS sequence"/>
</dbReference>
<evidence type="ECO:0000256" key="1">
    <source>
        <dbReference type="SAM" id="SignalP"/>
    </source>
</evidence>
<dbReference type="AlphaFoldDB" id="A0A815CPE5"/>
<evidence type="ECO:0000313" key="4">
    <source>
        <dbReference type="EMBL" id="CAF1462519.1"/>
    </source>
</evidence>
<dbReference type="EMBL" id="CAJNRE010001424">
    <property type="protein sequence ID" value="CAF1943333.1"/>
    <property type="molecule type" value="Genomic_DNA"/>
</dbReference>
<name>A0A815CPE5_9BILA</name>
<dbReference type="OrthoDB" id="2016588at2759"/>
<feature type="chain" id="PRO_5035686244" description="Cystatin domain-containing protein" evidence="1">
    <location>
        <begin position="20"/>
        <end position="108"/>
    </location>
</feature>
<keyword evidence="1" id="KW-0732">Signal</keyword>
<evidence type="ECO:0000313" key="9">
    <source>
        <dbReference type="Proteomes" id="UP000663855"/>
    </source>
</evidence>
<evidence type="ECO:0000313" key="6">
    <source>
        <dbReference type="EMBL" id="CAF5158609.1"/>
    </source>
</evidence>
<dbReference type="CDD" id="cd00042">
    <property type="entry name" value="CY"/>
    <property type="match status" value="1"/>
</dbReference>
<evidence type="ECO:0000313" key="3">
    <source>
        <dbReference type="EMBL" id="CAF1287095.1"/>
    </source>
</evidence>
<dbReference type="Gene3D" id="3.10.450.10">
    <property type="match status" value="1"/>
</dbReference>
<dbReference type="InterPro" id="IPR046350">
    <property type="entry name" value="Cystatin_sf"/>
</dbReference>
<evidence type="ECO:0000259" key="2">
    <source>
        <dbReference type="SMART" id="SM00043"/>
    </source>
</evidence>
<dbReference type="Proteomes" id="UP000676336">
    <property type="component" value="Unassembled WGS sequence"/>
</dbReference>
<dbReference type="Proteomes" id="UP000681720">
    <property type="component" value="Unassembled WGS sequence"/>
</dbReference>
<comment type="caution">
    <text evidence="3">The sequence shown here is derived from an EMBL/GenBank/DDBJ whole genome shotgun (WGS) entry which is preliminary data.</text>
</comment>
<dbReference type="EMBL" id="CAJOBH010263669">
    <property type="protein sequence ID" value="CAF5158609.1"/>
    <property type="molecule type" value="Genomic_DNA"/>
</dbReference>
<feature type="signal peptide" evidence="1">
    <location>
        <begin position="1"/>
        <end position="19"/>
    </location>
</feature>
<dbReference type="Proteomes" id="UP000663834">
    <property type="component" value="Unassembled WGS sequence"/>
</dbReference>
<dbReference type="EMBL" id="CAJOBI010354728">
    <property type="protein sequence ID" value="CAF5223272.1"/>
    <property type="molecule type" value="Genomic_DNA"/>
</dbReference>
<dbReference type="GO" id="GO:0004869">
    <property type="term" value="F:cysteine-type endopeptidase inhibitor activity"/>
    <property type="evidence" value="ECO:0007669"/>
    <property type="project" value="InterPro"/>
</dbReference>